<gene>
    <name evidence="3" type="ORF">ACERLL_01780</name>
</gene>
<dbReference type="Pfam" id="PF04352">
    <property type="entry name" value="ProQ"/>
    <property type="match status" value="1"/>
</dbReference>
<reference evidence="3 4" key="1">
    <citation type="submission" date="2024-08" db="EMBL/GenBank/DDBJ databases">
        <title>Whole-genome sequencing of halo(alkali)philic microorganisms from hypersaline lakes.</title>
        <authorList>
            <person name="Sorokin D.Y."/>
            <person name="Merkel A.Y."/>
            <person name="Messina E."/>
            <person name="Yakimov M."/>
        </authorList>
    </citation>
    <scope>NUCLEOTIDE SEQUENCE [LARGE SCALE GENOMIC DNA]</scope>
    <source>
        <strain evidence="3 4">Cl-TMA</strain>
    </source>
</reference>
<dbReference type="Gene3D" id="1.10.1710.10">
    <property type="entry name" value="ProQ/FinO domain"/>
    <property type="match status" value="1"/>
</dbReference>
<protein>
    <submittedName>
        <fullName evidence="3">ProQ/FINO family protein</fullName>
    </submittedName>
</protein>
<evidence type="ECO:0000259" key="2">
    <source>
        <dbReference type="SMART" id="SM00945"/>
    </source>
</evidence>
<feature type="domain" description="ProQ/FinO" evidence="2">
    <location>
        <begin position="10"/>
        <end position="117"/>
    </location>
</feature>
<evidence type="ECO:0000313" key="4">
    <source>
        <dbReference type="Proteomes" id="UP001575181"/>
    </source>
</evidence>
<dbReference type="SUPFAM" id="SSF48657">
    <property type="entry name" value="FinO-like"/>
    <property type="match status" value="1"/>
</dbReference>
<name>A0ABV4TQH8_9GAMM</name>
<keyword evidence="4" id="KW-1185">Reference proteome</keyword>
<organism evidence="3 4">
    <name type="scientific">Thiohalorhabdus methylotrophus</name>
    <dbReference type="NCBI Taxonomy" id="3242694"/>
    <lineage>
        <taxon>Bacteria</taxon>
        <taxon>Pseudomonadati</taxon>
        <taxon>Pseudomonadota</taxon>
        <taxon>Gammaproteobacteria</taxon>
        <taxon>Thiohalorhabdales</taxon>
        <taxon>Thiohalorhabdaceae</taxon>
        <taxon>Thiohalorhabdus</taxon>
    </lineage>
</organism>
<dbReference type="RefSeq" id="WP_373654339.1">
    <property type="nucleotide sequence ID" value="NZ_JBGUAW010000001.1"/>
</dbReference>
<evidence type="ECO:0000256" key="1">
    <source>
        <dbReference type="ARBA" id="ARBA00022884"/>
    </source>
</evidence>
<dbReference type="EMBL" id="JBGUAW010000001">
    <property type="protein sequence ID" value="MFA9459556.1"/>
    <property type="molecule type" value="Genomic_DNA"/>
</dbReference>
<proteinExistence type="predicted"/>
<keyword evidence="1" id="KW-0694">RNA-binding</keyword>
<dbReference type="InterPro" id="IPR036442">
    <property type="entry name" value="ProQ/FinO_sf"/>
</dbReference>
<dbReference type="InterPro" id="IPR016103">
    <property type="entry name" value="ProQ/FinO"/>
</dbReference>
<accession>A0ABV4TQH8</accession>
<comment type="caution">
    <text evidence="3">The sequence shown here is derived from an EMBL/GenBank/DDBJ whole genome shotgun (WGS) entry which is preliminary data.</text>
</comment>
<dbReference type="SMART" id="SM00945">
    <property type="entry name" value="ProQ"/>
    <property type="match status" value="1"/>
</dbReference>
<sequence length="186" mass="21342">MNRHTSSQQHSSGRADALLEEFRRRFPVFAEFRPLAPGIENELQSHFPDDPNWRIIAALRRHVNDSRYLKATFGQRRRYNLIGQAVGEVTTAERAFIRAKLHKRAEAGESAAEEADPLEDLKNGQRLLLSGQVDYLYGEEVATACQPYLERIGEEKVLEELGVELLRTRDADDWLQTVRDRVPDVD</sequence>
<dbReference type="Proteomes" id="UP001575181">
    <property type="component" value="Unassembled WGS sequence"/>
</dbReference>
<evidence type="ECO:0000313" key="3">
    <source>
        <dbReference type="EMBL" id="MFA9459556.1"/>
    </source>
</evidence>